<dbReference type="Proteomes" id="UP001607303">
    <property type="component" value="Unassembled WGS sequence"/>
</dbReference>
<name>A0ABD2AVE0_VESMC</name>
<reference evidence="1 2" key="1">
    <citation type="journal article" date="2024" name="Ann. Entomol. Soc. Am.">
        <title>Genomic analyses of the southern and eastern yellowjacket wasps (Hymenoptera: Vespidae) reveal evolutionary signatures of social life.</title>
        <authorList>
            <person name="Catto M.A."/>
            <person name="Caine P.B."/>
            <person name="Orr S.E."/>
            <person name="Hunt B.G."/>
            <person name="Goodisman M.A.D."/>
        </authorList>
    </citation>
    <scope>NUCLEOTIDE SEQUENCE [LARGE SCALE GENOMIC DNA]</scope>
    <source>
        <strain evidence="1">232</strain>
        <tissue evidence="1">Head and thorax</tissue>
    </source>
</reference>
<accession>A0ABD2AVE0</accession>
<evidence type="ECO:0000313" key="2">
    <source>
        <dbReference type="Proteomes" id="UP001607303"/>
    </source>
</evidence>
<dbReference type="EMBL" id="JAYRBN010000112">
    <property type="protein sequence ID" value="KAL2724584.1"/>
    <property type="molecule type" value="Genomic_DNA"/>
</dbReference>
<dbReference type="AlphaFoldDB" id="A0ABD2AVE0"/>
<organism evidence="1 2">
    <name type="scientific">Vespula maculifrons</name>
    <name type="common">Eastern yellow jacket</name>
    <name type="synonym">Wasp</name>
    <dbReference type="NCBI Taxonomy" id="7453"/>
    <lineage>
        <taxon>Eukaryota</taxon>
        <taxon>Metazoa</taxon>
        <taxon>Ecdysozoa</taxon>
        <taxon>Arthropoda</taxon>
        <taxon>Hexapoda</taxon>
        <taxon>Insecta</taxon>
        <taxon>Pterygota</taxon>
        <taxon>Neoptera</taxon>
        <taxon>Endopterygota</taxon>
        <taxon>Hymenoptera</taxon>
        <taxon>Apocrita</taxon>
        <taxon>Aculeata</taxon>
        <taxon>Vespoidea</taxon>
        <taxon>Vespidae</taxon>
        <taxon>Vespinae</taxon>
        <taxon>Vespula</taxon>
    </lineage>
</organism>
<proteinExistence type="predicted"/>
<protein>
    <submittedName>
        <fullName evidence="1">Uncharacterized protein</fullName>
    </submittedName>
</protein>
<keyword evidence="2" id="KW-1185">Reference proteome</keyword>
<gene>
    <name evidence="1" type="ORF">V1477_018445</name>
</gene>
<sequence>MIFRIRIGASRNQTFREHVPYNRDAGIKRKQVNKTCSSCKVSSCEISETQKDKFYIETKLSQKRNVFDKSRLHNMRSLIAFSLTLEGLLSTTSYIY</sequence>
<evidence type="ECO:0000313" key="1">
    <source>
        <dbReference type="EMBL" id="KAL2724584.1"/>
    </source>
</evidence>
<comment type="caution">
    <text evidence="1">The sequence shown here is derived from an EMBL/GenBank/DDBJ whole genome shotgun (WGS) entry which is preliminary data.</text>
</comment>